<evidence type="ECO:0000313" key="3">
    <source>
        <dbReference type="EMBL" id="SDE00623.1"/>
    </source>
</evidence>
<dbReference type="EMBL" id="FMZM01000013">
    <property type="protein sequence ID" value="SDE00623.1"/>
    <property type="molecule type" value="Genomic_DNA"/>
</dbReference>
<dbReference type="AlphaFoldDB" id="A0A1G6ZE98"/>
<reference evidence="3 4" key="1">
    <citation type="submission" date="2016-10" db="EMBL/GenBank/DDBJ databases">
        <authorList>
            <person name="de Groot N.N."/>
        </authorList>
    </citation>
    <scope>NUCLEOTIDE SEQUENCE [LARGE SCALE GENOMIC DNA]</scope>
    <source>
        <strain evidence="3 4">CGMCC 4.6858</strain>
    </source>
</reference>
<sequence>MARTPSDDDARAQRARTQRLGQGLARWERTSVGVRVTTDALASLPASRWTVLQGLRWPEGLRGSADHVVVGRSGIYVVDTKNWSGPVRVKGGMLIQAGQVRGVGGAVDAAGHVAALLDRRTAGCVHPVVCVARDEPIVGVVDDVFVCSTWNVRELLQSRPRVLSRRRARAVVRELRAGLRPSRVGTRAGGSRSARAGSGGDSVVKDMLRAGALLAVFAVVVSNPDVVTEPATWLGERLADLGG</sequence>
<dbReference type="Pfam" id="PF08378">
    <property type="entry name" value="NERD"/>
    <property type="match status" value="1"/>
</dbReference>
<dbReference type="OrthoDB" id="5793358at2"/>
<evidence type="ECO:0000259" key="2">
    <source>
        <dbReference type="Pfam" id="PF08378"/>
    </source>
</evidence>
<evidence type="ECO:0000313" key="4">
    <source>
        <dbReference type="Proteomes" id="UP000199034"/>
    </source>
</evidence>
<feature type="region of interest" description="Disordered" evidence="1">
    <location>
        <begin position="1"/>
        <end position="20"/>
    </location>
</feature>
<gene>
    <name evidence="3" type="ORF">SAMN05421872_113101</name>
</gene>
<feature type="domain" description="NERD" evidence="2">
    <location>
        <begin position="33"/>
        <end position="130"/>
    </location>
</feature>
<dbReference type="STRING" id="1045774.SAMN05421872_113101"/>
<dbReference type="RefSeq" id="WP_090860308.1">
    <property type="nucleotide sequence ID" value="NZ_FMZM01000013.1"/>
</dbReference>
<name>A0A1G6ZE98_9ACTN</name>
<accession>A0A1G6ZE98</accession>
<dbReference type="InterPro" id="IPR011528">
    <property type="entry name" value="NERD"/>
</dbReference>
<feature type="compositionally biased region" description="Basic and acidic residues" evidence="1">
    <location>
        <begin position="1"/>
        <end position="12"/>
    </location>
</feature>
<organism evidence="3 4">
    <name type="scientific">Nocardioides lianchengensis</name>
    <dbReference type="NCBI Taxonomy" id="1045774"/>
    <lineage>
        <taxon>Bacteria</taxon>
        <taxon>Bacillati</taxon>
        <taxon>Actinomycetota</taxon>
        <taxon>Actinomycetes</taxon>
        <taxon>Propionibacteriales</taxon>
        <taxon>Nocardioidaceae</taxon>
        <taxon>Nocardioides</taxon>
    </lineage>
</organism>
<evidence type="ECO:0000256" key="1">
    <source>
        <dbReference type="SAM" id="MobiDB-lite"/>
    </source>
</evidence>
<dbReference type="Proteomes" id="UP000199034">
    <property type="component" value="Unassembled WGS sequence"/>
</dbReference>
<proteinExistence type="predicted"/>
<protein>
    <submittedName>
        <fullName evidence="3">Nuclease-related domain-containing protein</fullName>
    </submittedName>
</protein>
<keyword evidence="4" id="KW-1185">Reference proteome</keyword>